<gene>
    <name evidence="2" type="ORF">HNQ08_002794</name>
</gene>
<evidence type="ECO:0000313" key="2">
    <source>
        <dbReference type="EMBL" id="MBB5363688.1"/>
    </source>
</evidence>
<reference evidence="2 3" key="1">
    <citation type="submission" date="2020-08" db="EMBL/GenBank/DDBJ databases">
        <title>Genomic Encyclopedia of Type Strains, Phase IV (KMG-IV): sequencing the most valuable type-strain genomes for metagenomic binning, comparative biology and taxonomic classification.</title>
        <authorList>
            <person name="Goeker M."/>
        </authorList>
    </citation>
    <scope>NUCLEOTIDE SEQUENCE [LARGE SCALE GENOMIC DNA]</scope>
    <source>
        <strain evidence="2 3">DSM 27939</strain>
    </source>
</reference>
<sequence length="102" mass="11529">MQGIEGFYDSDVGDYAAETVETLRSIGAHRTAEILLELNHAFSGGAPDHDRERRRVQLDELRAQQSAPLDDYEQQLRAAVDELDGLPERYLFAHQHKFSSDA</sequence>
<name>A0A7W8NGE5_9DEIO</name>
<dbReference type="Gene3D" id="1.20.1420.60">
    <property type="match status" value="1"/>
</dbReference>
<accession>A0A7W8NGE5</accession>
<dbReference type="InterPro" id="IPR025402">
    <property type="entry name" value="DMP19_C"/>
</dbReference>
<protein>
    <recommendedName>
        <fullName evidence="1">DNA mimic protein DMP19 C-terminal domain-containing protein</fullName>
    </recommendedName>
</protein>
<dbReference type="Proteomes" id="UP000552709">
    <property type="component" value="Unassembled WGS sequence"/>
</dbReference>
<organism evidence="2 3">
    <name type="scientific">Deinococcus humi</name>
    <dbReference type="NCBI Taxonomy" id="662880"/>
    <lineage>
        <taxon>Bacteria</taxon>
        <taxon>Thermotogati</taxon>
        <taxon>Deinococcota</taxon>
        <taxon>Deinococci</taxon>
        <taxon>Deinococcales</taxon>
        <taxon>Deinococcaceae</taxon>
        <taxon>Deinococcus</taxon>
    </lineage>
</organism>
<comment type="caution">
    <text evidence="2">The sequence shown here is derived from an EMBL/GenBank/DDBJ whole genome shotgun (WGS) entry which is preliminary data.</text>
</comment>
<feature type="domain" description="DNA mimic protein DMP19 C-terminal" evidence="1">
    <location>
        <begin position="2"/>
        <end position="91"/>
    </location>
</feature>
<dbReference type="EMBL" id="JACHFL010000006">
    <property type="protein sequence ID" value="MBB5363688.1"/>
    <property type="molecule type" value="Genomic_DNA"/>
</dbReference>
<dbReference type="AlphaFoldDB" id="A0A7W8NGE5"/>
<keyword evidence="3" id="KW-1185">Reference proteome</keyword>
<evidence type="ECO:0000313" key="3">
    <source>
        <dbReference type="Proteomes" id="UP000552709"/>
    </source>
</evidence>
<evidence type="ECO:0000259" key="1">
    <source>
        <dbReference type="Pfam" id="PF14300"/>
    </source>
</evidence>
<dbReference type="Pfam" id="PF14300">
    <property type="entry name" value="DMP19"/>
    <property type="match status" value="1"/>
</dbReference>
<proteinExistence type="predicted"/>